<dbReference type="Proteomes" id="UP000663722">
    <property type="component" value="Chromosome"/>
</dbReference>
<sequence>MFFPVLRTVSERKIRILPGEIRRIFLLSANSLCLGCECHVPVSLFFNIRLIKYNIYNTGLSLSHPKTLSDRKEKT</sequence>
<dbReference type="EMBL" id="CP061800">
    <property type="protein sequence ID" value="QTA91237.1"/>
    <property type="molecule type" value="Genomic_DNA"/>
</dbReference>
<keyword evidence="2" id="KW-1185">Reference proteome</keyword>
<dbReference type="KEGG" id="dmm:dnm_073010"/>
<name>A0A975BTL0_9BACT</name>
<accession>A0A975BTL0</accession>
<proteinExistence type="predicted"/>
<dbReference type="AlphaFoldDB" id="A0A975BTL0"/>
<organism evidence="1 2">
    <name type="scientific">Desulfonema magnum</name>
    <dbReference type="NCBI Taxonomy" id="45655"/>
    <lineage>
        <taxon>Bacteria</taxon>
        <taxon>Pseudomonadati</taxon>
        <taxon>Thermodesulfobacteriota</taxon>
        <taxon>Desulfobacteria</taxon>
        <taxon>Desulfobacterales</taxon>
        <taxon>Desulfococcaceae</taxon>
        <taxon>Desulfonema</taxon>
    </lineage>
</organism>
<reference evidence="1" key="1">
    <citation type="journal article" date="2021" name="Microb. Physiol.">
        <title>Proteogenomic Insights into the Physiology of Marine, Sulfate-Reducing, Filamentous Desulfonema limicola and Desulfonema magnum.</title>
        <authorList>
            <person name="Schnaars V."/>
            <person name="Wohlbrand L."/>
            <person name="Scheve S."/>
            <person name="Hinrichs C."/>
            <person name="Reinhardt R."/>
            <person name="Rabus R."/>
        </authorList>
    </citation>
    <scope>NUCLEOTIDE SEQUENCE</scope>
    <source>
        <strain evidence="1">4be13</strain>
    </source>
</reference>
<protein>
    <submittedName>
        <fullName evidence="1">Uncharacterized protein</fullName>
    </submittedName>
</protein>
<evidence type="ECO:0000313" key="1">
    <source>
        <dbReference type="EMBL" id="QTA91237.1"/>
    </source>
</evidence>
<evidence type="ECO:0000313" key="2">
    <source>
        <dbReference type="Proteomes" id="UP000663722"/>
    </source>
</evidence>
<gene>
    <name evidence="1" type="ORF">dnm_073010</name>
</gene>